<accession>A0ABD3AQS1</accession>
<sequence length="176" mass="20709">MEIEAYRKALEAKIEKLNNEKAALDEVNNKLMDKVLEERHQTHEYRTNRNFECNVQEHNIKEQDMAIRELKRKLMEVEERMWGEADLSKKIKLSLKELQDNVVPKITEAEVNTELRLMKMELRIQELHDHLNPLEMEAHGKALEAKIEKLNNEKAALDEVNNKLLDKSLGRETSNP</sequence>
<dbReference type="Proteomes" id="UP001630127">
    <property type="component" value="Unassembled WGS sequence"/>
</dbReference>
<comment type="caution">
    <text evidence="2">The sequence shown here is derived from an EMBL/GenBank/DDBJ whole genome shotgun (WGS) entry which is preliminary data.</text>
</comment>
<reference evidence="2 3" key="1">
    <citation type="submission" date="2024-11" db="EMBL/GenBank/DDBJ databases">
        <title>A near-complete genome assembly of Cinchona calisaya.</title>
        <authorList>
            <person name="Lian D.C."/>
            <person name="Zhao X.W."/>
            <person name="Wei L."/>
        </authorList>
    </citation>
    <scope>NUCLEOTIDE SEQUENCE [LARGE SCALE GENOMIC DNA]</scope>
    <source>
        <tissue evidence="2">Nenye</tissue>
    </source>
</reference>
<name>A0ABD3AQS1_9GENT</name>
<dbReference type="AlphaFoldDB" id="A0ABD3AQS1"/>
<feature type="coiled-coil region" evidence="1">
    <location>
        <begin position="140"/>
        <end position="167"/>
    </location>
</feature>
<feature type="coiled-coil region" evidence="1">
    <location>
        <begin position="3"/>
        <end position="80"/>
    </location>
</feature>
<keyword evidence="1" id="KW-0175">Coiled coil</keyword>
<gene>
    <name evidence="2" type="ORF">ACH5RR_007072</name>
</gene>
<proteinExistence type="predicted"/>
<protein>
    <submittedName>
        <fullName evidence="2">Uncharacterized protein</fullName>
    </submittedName>
</protein>
<evidence type="ECO:0000313" key="2">
    <source>
        <dbReference type="EMBL" id="KAL3533551.1"/>
    </source>
</evidence>
<keyword evidence="3" id="KW-1185">Reference proteome</keyword>
<evidence type="ECO:0000256" key="1">
    <source>
        <dbReference type="SAM" id="Coils"/>
    </source>
</evidence>
<evidence type="ECO:0000313" key="3">
    <source>
        <dbReference type="Proteomes" id="UP001630127"/>
    </source>
</evidence>
<organism evidence="2 3">
    <name type="scientific">Cinchona calisaya</name>
    <dbReference type="NCBI Taxonomy" id="153742"/>
    <lineage>
        <taxon>Eukaryota</taxon>
        <taxon>Viridiplantae</taxon>
        <taxon>Streptophyta</taxon>
        <taxon>Embryophyta</taxon>
        <taxon>Tracheophyta</taxon>
        <taxon>Spermatophyta</taxon>
        <taxon>Magnoliopsida</taxon>
        <taxon>eudicotyledons</taxon>
        <taxon>Gunneridae</taxon>
        <taxon>Pentapetalae</taxon>
        <taxon>asterids</taxon>
        <taxon>lamiids</taxon>
        <taxon>Gentianales</taxon>
        <taxon>Rubiaceae</taxon>
        <taxon>Cinchonoideae</taxon>
        <taxon>Cinchoneae</taxon>
        <taxon>Cinchona</taxon>
    </lineage>
</organism>
<dbReference type="EMBL" id="JBJUIK010000003">
    <property type="protein sequence ID" value="KAL3533551.1"/>
    <property type="molecule type" value="Genomic_DNA"/>
</dbReference>